<accession>A0A4U1JKG7</accession>
<evidence type="ECO:0000259" key="10">
    <source>
        <dbReference type="PROSITE" id="PS51918"/>
    </source>
</evidence>
<evidence type="ECO:0000313" key="12">
    <source>
        <dbReference type="Proteomes" id="UP000309215"/>
    </source>
</evidence>
<dbReference type="PROSITE" id="PS51918">
    <property type="entry name" value="RADICAL_SAM"/>
    <property type="match status" value="1"/>
</dbReference>
<reference evidence="11 12" key="1">
    <citation type="submission" date="2019-04" db="EMBL/GenBank/DDBJ databases">
        <authorList>
            <person name="Li Y."/>
            <person name="Wang J."/>
        </authorList>
    </citation>
    <scope>NUCLEOTIDE SEQUENCE [LARGE SCALE GENOMIC DNA]</scope>
    <source>
        <strain evidence="11 12">DSM 14668</strain>
    </source>
</reference>
<comment type="catalytic activity">
    <reaction evidence="7 8">
        <text>[[Fe-S] cluster scaffold protein carrying a second [4Fe-4S](2+) cluster] + N(6)-octanoyl-L-lysyl-[protein] + 2 oxidized [2Fe-2S]-[ferredoxin] + 2 S-adenosyl-L-methionine + 4 H(+) = [[Fe-S] cluster scaffold protein] + N(6)-[(R)-dihydrolipoyl]-L-lysyl-[protein] + 4 Fe(3+) + 2 hydrogen sulfide + 2 5'-deoxyadenosine + 2 L-methionine + 2 reduced [2Fe-2S]-[ferredoxin]</text>
        <dbReference type="Rhea" id="RHEA:16585"/>
        <dbReference type="Rhea" id="RHEA-COMP:9928"/>
        <dbReference type="Rhea" id="RHEA-COMP:10000"/>
        <dbReference type="Rhea" id="RHEA-COMP:10001"/>
        <dbReference type="Rhea" id="RHEA-COMP:10475"/>
        <dbReference type="Rhea" id="RHEA-COMP:14568"/>
        <dbReference type="Rhea" id="RHEA-COMP:14569"/>
        <dbReference type="ChEBI" id="CHEBI:15378"/>
        <dbReference type="ChEBI" id="CHEBI:17319"/>
        <dbReference type="ChEBI" id="CHEBI:29034"/>
        <dbReference type="ChEBI" id="CHEBI:29919"/>
        <dbReference type="ChEBI" id="CHEBI:33722"/>
        <dbReference type="ChEBI" id="CHEBI:33737"/>
        <dbReference type="ChEBI" id="CHEBI:33738"/>
        <dbReference type="ChEBI" id="CHEBI:57844"/>
        <dbReference type="ChEBI" id="CHEBI:59789"/>
        <dbReference type="ChEBI" id="CHEBI:78809"/>
        <dbReference type="ChEBI" id="CHEBI:83100"/>
        <dbReference type="EC" id="2.8.1.8"/>
    </reaction>
</comment>
<dbReference type="Pfam" id="PF16881">
    <property type="entry name" value="LIAS_N"/>
    <property type="match status" value="1"/>
</dbReference>
<dbReference type="EMBL" id="SSMQ01000003">
    <property type="protein sequence ID" value="TKD12347.1"/>
    <property type="molecule type" value="Genomic_DNA"/>
</dbReference>
<feature type="domain" description="Radical SAM core" evidence="10">
    <location>
        <begin position="52"/>
        <end position="275"/>
    </location>
</feature>
<dbReference type="GO" id="GO:0046872">
    <property type="term" value="F:metal ion binding"/>
    <property type="evidence" value="ECO:0007669"/>
    <property type="project" value="UniProtKB-KW"/>
</dbReference>
<dbReference type="GO" id="GO:0016992">
    <property type="term" value="F:lipoate synthase activity"/>
    <property type="evidence" value="ECO:0007669"/>
    <property type="project" value="UniProtKB-UniRule"/>
</dbReference>
<comment type="subcellular location">
    <subcellularLocation>
        <location evidence="8">Cytoplasm</location>
    </subcellularLocation>
</comment>
<dbReference type="GO" id="GO:0005737">
    <property type="term" value="C:cytoplasm"/>
    <property type="evidence" value="ECO:0007669"/>
    <property type="project" value="UniProtKB-SubCell"/>
</dbReference>
<dbReference type="SFLD" id="SFLDS00029">
    <property type="entry name" value="Radical_SAM"/>
    <property type="match status" value="1"/>
</dbReference>
<keyword evidence="6 8" id="KW-0411">Iron-sulfur</keyword>
<name>A0A4U1JKG7_9BACT</name>
<dbReference type="CDD" id="cd01335">
    <property type="entry name" value="Radical_SAM"/>
    <property type="match status" value="1"/>
</dbReference>
<dbReference type="RefSeq" id="WP_136927646.1">
    <property type="nucleotide sequence ID" value="NZ_SSMQ01000003.1"/>
</dbReference>
<keyword evidence="3 8" id="KW-0949">S-adenosyl-L-methionine</keyword>
<dbReference type="InterPro" id="IPR006638">
    <property type="entry name" value="Elp3/MiaA/NifB-like_rSAM"/>
</dbReference>
<dbReference type="AlphaFoldDB" id="A0A4U1JKG7"/>
<organism evidence="11 12">
    <name type="scientific">Polyangium fumosum</name>
    <dbReference type="NCBI Taxonomy" id="889272"/>
    <lineage>
        <taxon>Bacteria</taxon>
        <taxon>Pseudomonadati</taxon>
        <taxon>Myxococcota</taxon>
        <taxon>Polyangia</taxon>
        <taxon>Polyangiales</taxon>
        <taxon>Polyangiaceae</taxon>
        <taxon>Polyangium</taxon>
    </lineage>
</organism>
<feature type="binding site" evidence="8">
    <location>
        <position position="70"/>
    </location>
    <ligand>
        <name>[4Fe-4S] cluster</name>
        <dbReference type="ChEBI" id="CHEBI:49883"/>
        <label>2</label>
        <note>4Fe-4S-S-AdoMet</note>
    </ligand>
</feature>
<comment type="caution">
    <text evidence="11">The sequence shown here is derived from an EMBL/GenBank/DDBJ whole genome shotgun (WGS) entry which is preliminary data.</text>
</comment>
<dbReference type="GO" id="GO:0009249">
    <property type="term" value="P:protein lipoylation"/>
    <property type="evidence" value="ECO:0007669"/>
    <property type="project" value="UniProtKB-UniRule"/>
</dbReference>
<evidence type="ECO:0000256" key="7">
    <source>
        <dbReference type="ARBA" id="ARBA00047326"/>
    </source>
</evidence>
<dbReference type="SFLD" id="SFLDG01058">
    <property type="entry name" value="lipoyl_synthase_like"/>
    <property type="match status" value="1"/>
</dbReference>
<evidence type="ECO:0000256" key="6">
    <source>
        <dbReference type="ARBA" id="ARBA00023014"/>
    </source>
</evidence>
<dbReference type="PANTHER" id="PTHR10949:SF0">
    <property type="entry name" value="LIPOYL SYNTHASE, MITOCHONDRIAL"/>
    <property type="match status" value="1"/>
</dbReference>
<comment type="cofactor">
    <cofactor evidence="8">
        <name>[4Fe-4S] cluster</name>
        <dbReference type="ChEBI" id="CHEBI:49883"/>
    </cofactor>
    <text evidence="8">Binds 2 [4Fe-4S] clusters per subunit. One cluster is coordinated with 3 cysteines and an exchangeable S-adenosyl-L-methionine.</text>
</comment>
<evidence type="ECO:0000256" key="1">
    <source>
        <dbReference type="ARBA" id="ARBA00022485"/>
    </source>
</evidence>
<dbReference type="UniPathway" id="UPA00538">
    <property type="reaction ID" value="UER00593"/>
</dbReference>
<dbReference type="PANTHER" id="PTHR10949">
    <property type="entry name" value="LIPOYL SYNTHASE"/>
    <property type="match status" value="1"/>
</dbReference>
<dbReference type="NCBIfam" id="NF009544">
    <property type="entry name" value="PRK12928.1"/>
    <property type="match status" value="1"/>
</dbReference>
<protein>
    <recommendedName>
        <fullName evidence="8">Lipoyl synthase</fullName>
        <ecNumber evidence="8">2.8.1.8</ecNumber>
    </recommendedName>
    <alternativeName>
        <fullName evidence="8">Lip-syn</fullName>
        <shortName evidence="8">LS</shortName>
    </alternativeName>
    <alternativeName>
        <fullName evidence="8">Lipoate synthase</fullName>
    </alternativeName>
    <alternativeName>
        <fullName evidence="8">Lipoic acid synthase</fullName>
    </alternativeName>
    <alternativeName>
        <fullName evidence="8">Sulfur insertion protein LipA</fullName>
    </alternativeName>
</protein>
<evidence type="ECO:0000256" key="5">
    <source>
        <dbReference type="ARBA" id="ARBA00023004"/>
    </source>
</evidence>
<feature type="binding site" evidence="8">
    <location>
        <position position="45"/>
    </location>
    <ligand>
        <name>[4Fe-4S] cluster</name>
        <dbReference type="ChEBI" id="CHEBI:49883"/>
        <label>1</label>
    </ligand>
</feature>
<evidence type="ECO:0000313" key="11">
    <source>
        <dbReference type="EMBL" id="TKD12347.1"/>
    </source>
</evidence>
<dbReference type="InterPro" id="IPR013785">
    <property type="entry name" value="Aldolase_TIM"/>
</dbReference>
<feature type="binding site" evidence="8">
    <location>
        <position position="66"/>
    </location>
    <ligand>
        <name>[4Fe-4S] cluster</name>
        <dbReference type="ChEBI" id="CHEBI:49883"/>
        <label>2</label>
        <note>4Fe-4S-S-AdoMet</note>
    </ligand>
</feature>
<feature type="compositionally biased region" description="Low complexity" evidence="9">
    <location>
        <begin position="354"/>
        <end position="364"/>
    </location>
</feature>
<dbReference type="InterPro" id="IPR003698">
    <property type="entry name" value="Lipoyl_synth"/>
</dbReference>
<gene>
    <name evidence="8 11" type="primary">lipA</name>
    <name evidence="11" type="ORF">E8A74_04405</name>
</gene>
<dbReference type="NCBIfam" id="TIGR00510">
    <property type="entry name" value="lipA"/>
    <property type="match status" value="1"/>
</dbReference>
<keyword evidence="5 8" id="KW-0408">Iron</keyword>
<keyword evidence="2 8" id="KW-0808">Transferase</keyword>
<evidence type="ECO:0000256" key="9">
    <source>
        <dbReference type="SAM" id="MobiDB-lite"/>
    </source>
</evidence>
<dbReference type="SMART" id="SM00729">
    <property type="entry name" value="Elp3"/>
    <property type="match status" value="1"/>
</dbReference>
<dbReference type="Pfam" id="PF04055">
    <property type="entry name" value="Radical_SAM"/>
    <property type="match status" value="1"/>
</dbReference>
<feature type="binding site" evidence="8">
    <location>
        <position position="73"/>
    </location>
    <ligand>
        <name>[4Fe-4S] cluster</name>
        <dbReference type="ChEBI" id="CHEBI:49883"/>
        <label>2</label>
        <note>4Fe-4S-S-AdoMet</note>
    </ligand>
</feature>
<feature type="binding site" evidence="8">
    <location>
        <position position="51"/>
    </location>
    <ligand>
        <name>[4Fe-4S] cluster</name>
        <dbReference type="ChEBI" id="CHEBI:49883"/>
        <label>1</label>
    </ligand>
</feature>
<keyword evidence="8" id="KW-0963">Cytoplasm</keyword>
<feature type="binding site" evidence="8">
    <location>
        <position position="286"/>
    </location>
    <ligand>
        <name>[4Fe-4S] cluster</name>
        <dbReference type="ChEBI" id="CHEBI:49883"/>
        <label>1</label>
    </ligand>
</feature>
<evidence type="ECO:0000256" key="3">
    <source>
        <dbReference type="ARBA" id="ARBA00022691"/>
    </source>
</evidence>
<dbReference type="Gene3D" id="3.20.20.70">
    <property type="entry name" value="Aldolase class I"/>
    <property type="match status" value="1"/>
</dbReference>
<dbReference type="InterPro" id="IPR058240">
    <property type="entry name" value="rSAM_sf"/>
</dbReference>
<dbReference type="GO" id="GO:0051539">
    <property type="term" value="F:4 iron, 4 sulfur cluster binding"/>
    <property type="evidence" value="ECO:0007669"/>
    <property type="project" value="UniProtKB-UniRule"/>
</dbReference>
<evidence type="ECO:0000256" key="4">
    <source>
        <dbReference type="ARBA" id="ARBA00022723"/>
    </source>
</evidence>
<dbReference type="InterPro" id="IPR031691">
    <property type="entry name" value="LIAS_N"/>
</dbReference>
<evidence type="ECO:0000256" key="2">
    <source>
        <dbReference type="ARBA" id="ARBA00022679"/>
    </source>
</evidence>
<feature type="binding site" evidence="8">
    <location>
        <position position="40"/>
    </location>
    <ligand>
        <name>[4Fe-4S] cluster</name>
        <dbReference type="ChEBI" id="CHEBI:49883"/>
        <label>1</label>
    </ligand>
</feature>
<comment type="similarity">
    <text evidence="8">Belongs to the radical SAM superfamily. Lipoyl synthase family.</text>
</comment>
<dbReference type="SUPFAM" id="SSF102114">
    <property type="entry name" value="Radical SAM enzymes"/>
    <property type="match status" value="1"/>
</dbReference>
<keyword evidence="12" id="KW-1185">Reference proteome</keyword>
<dbReference type="OrthoDB" id="9787898at2"/>
<comment type="function">
    <text evidence="8">Catalyzes the radical-mediated insertion of two sulfur atoms into the C-6 and C-8 positions of the octanoyl moiety bound to the lipoyl domains of lipoate-dependent enzymes, thereby converting the octanoylated domains into lipoylated derivatives.</text>
</comment>
<dbReference type="InterPro" id="IPR007197">
    <property type="entry name" value="rSAM"/>
</dbReference>
<dbReference type="NCBIfam" id="NF004019">
    <property type="entry name" value="PRK05481.1"/>
    <property type="match status" value="1"/>
</dbReference>
<keyword evidence="1 8" id="KW-0004">4Fe-4S</keyword>
<dbReference type="Proteomes" id="UP000309215">
    <property type="component" value="Unassembled WGS sequence"/>
</dbReference>
<dbReference type="EC" id="2.8.1.8" evidence="8"/>
<comment type="pathway">
    <text evidence="8">Protein modification; protein lipoylation via endogenous pathway; protein N(6)-(lipoyl)lysine from octanoyl-[acyl-carrier-protein]: step 2/2.</text>
</comment>
<proteinExistence type="inferred from homology"/>
<feature type="region of interest" description="Disordered" evidence="9">
    <location>
        <begin position="345"/>
        <end position="375"/>
    </location>
</feature>
<sequence length="375" mass="40883">MTAASRFVPKPPWLKVRAPGGDTYHHLKQTFRELDLHTVCEEARCPNVGECWREGTATVMLLGDVCTRGCRFCAVTTGNPRGAVDTREPEHVARAIARLDLQYVVMTMVNRDDLLDGGAEHVGRTVQRLKSLRPDILVETLVGDFSGHLSAVDTVVDARPDVFAHNVETIRRLTRTVRDVRSSYDQSLAVLERAKTRARAQGIEGQLTKSSIMVGVGETDDEVIETMRDLRGVGVDVVTIGQYLRPTPKHHEVLRFVPPETFTRYEEEALAMGFLYAASGPLVRSSYRAAEVFLRSLLRGKGGEGGDVQAELDARLDVARREAARVALELGAPASVEIPLGFGAQGAEGDPKPRASISARAPSAGLVPAASLVRR</sequence>
<dbReference type="HAMAP" id="MF_00206">
    <property type="entry name" value="Lipoyl_synth"/>
    <property type="match status" value="1"/>
</dbReference>
<evidence type="ECO:0000256" key="8">
    <source>
        <dbReference type="HAMAP-Rule" id="MF_00206"/>
    </source>
</evidence>
<dbReference type="SFLD" id="SFLDF00271">
    <property type="entry name" value="lipoyl_synthase"/>
    <property type="match status" value="1"/>
</dbReference>
<keyword evidence="4 8" id="KW-0479">Metal-binding</keyword>